<evidence type="ECO:0000256" key="7">
    <source>
        <dbReference type="ARBA" id="ARBA00035140"/>
    </source>
</evidence>
<comment type="caution">
    <text evidence="9">The sequence shown here is derived from an EMBL/GenBank/DDBJ whole genome shotgun (WGS) entry which is preliminary data.</text>
</comment>
<keyword evidence="6" id="KW-0687">Ribonucleoprotein</keyword>
<feature type="compositionally biased region" description="Basic residues" evidence="8">
    <location>
        <begin position="489"/>
        <end position="498"/>
    </location>
</feature>
<dbReference type="Proteomes" id="UP000664203">
    <property type="component" value="Unassembled WGS sequence"/>
</dbReference>
<feature type="region of interest" description="Disordered" evidence="8">
    <location>
        <begin position="489"/>
        <end position="531"/>
    </location>
</feature>
<evidence type="ECO:0000256" key="1">
    <source>
        <dbReference type="ARBA" id="ARBA00004173"/>
    </source>
</evidence>
<dbReference type="Pfam" id="PF10236">
    <property type="entry name" value="DAP3"/>
    <property type="match status" value="1"/>
</dbReference>
<reference evidence="9" key="1">
    <citation type="submission" date="2021-03" db="EMBL/GenBank/DDBJ databases">
        <authorList>
            <person name="Tagirdzhanova G."/>
        </authorList>
    </citation>
    <scope>NUCLEOTIDE SEQUENCE</scope>
</reference>
<dbReference type="GO" id="GO:0003735">
    <property type="term" value="F:structural constituent of ribosome"/>
    <property type="evidence" value="ECO:0007669"/>
    <property type="project" value="TreeGrafter"/>
</dbReference>
<dbReference type="AlphaFoldDB" id="A0A8H3FWE0"/>
<dbReference type="GO" id="GO:0005763">
    <property type="term" value="C:mitochondrial small ribosomal subunit"/>
    <property type="evidence" value="ECO:0007669"/>
    <property type="project" value="TreeGrafter"/>
</dbReference>
<protein>
    <recommendedName>
        <fullName evidence="7">Small ribosomal subunit protein mS29</fullName>
    </recommendedName>
</protein>
<dbReference type="InterPro" id="IPR019368">
    <property type="entry name" value="Ribosomal_mS29"/>
</dbReference>
<dbReference type="PANTHER" id="PTHR12810:SF0">
    <property type="entry name" value="SMALL RIBOSOMAL SUBUNIT PROTEIN MS29"/>
    <property type="match status" value="1"/>
</dbReference>
<feature type="region of interest" description="Disordered" evidence="8">
    <location>
        <begin position="456"/>
        <end position="475"/>
    </location>
</feature>
<feature type="compositionally biased region" description="Polar residues" evidence="8">
    <location>
        <begin position="499"/>
        <end position="509"/>
    </location>
</feature>
<organism evidence="9 10">
    <name type="scientific">Alectoria fallacina</name>
    <dbReference type="NCBI Taxonomy" id="1903189"/>
    <lineage>
        <taxon>Eukaryota</taxon>
        <taxon>Fungi</taxon>
        <taxon>Dikarya</taxon>
        <taxon>Ascomycota</taxon>
        <taxon>Pezizomycotina</taxon>
        <taxon>Lecanoromycetes</taxon>
        <taxon>OSLEUM clade</taxon>
        <taxon>Lecanoromycetidae</taxon>
        <taxon>Lecanorales</taxon>
        <taxon>Lecanorineae</taxon>
        <taxon>Parmeliaceae</taxon>
        <taxon>Alectoria</taxon>
    </lineage>
</organism>
<comment type="similarity">
    <text evidence="2">Belongs to the mitochondrion-specific ribosomal protein mS29 family.</text>
</comment>
<evidence type="ECO:0000313" key="10">
    <source>
        <dbReference type="Proteomes" id="UP000664203"/>
    </source>
</evidence>
<keyword evidence="3" id="KW-0809">Transit peptide</keyword>
<keyword evidence="10" id="KW-1185">Reference proteome</keyword>
<dbReference type="EMBL" id="CAJPDR010000315">
    <property type="protein sequence ID" value="CAF9931951.1"/>
    <property type="molecule type" value="Genomic_DNA"/>
</dbReference>
<evidence type="ECO:0000256" key="2">
    <source>
        <dbReference type="ARBA" id="ARBA00009863"/>
    </source>
</evidence>
<dbReference type="OrthoDB" id="274828at2759"/>
<sequence length="531" mass="58830">MSLQTCWRCLARASSQSYPTRRPPQKPWTLYPASTAAFTTSASLSALPPKKKAKTPMTEKNIKGSKKTFIKKNKKSQRVDRSKKPAIGERRALRKRIVLSNTNALEVQGLKDITAQSIADQDLRGQVLGIPGLVVDQLRAVEAFKAAQGWPLFRRPAMLMRKDTLDLATEIENISLGIRDKTIRRVFVGERGSGKTVMLLQAMTIAFLKGWVVINIPEAQDLILGHTEYGPLPSTTPTLYTQRTYTASLLNAMSRANPILESFQLSQPPAQNEIPIPVPPNISLSRLALLGAQDPEIAWPIFELLYRELTLPDRPPLLLCMDGLAHAMRNTQYISHTYQPIHAHQFTLIKWFLDHLSGASPLPNAGLVLASTSESNSPVVPSLKLALSQLEGNSAVQKDPFARYDERVLGVFEKGGVEVQRMGGLSKEEARGLMEYWALSGVVRQRVDEGFVGEKWSLSGGGNDPAHLNSPGRSRVPFTEYQQTVKKAKSIVKQRIQKSRSGQQRQSEATGPPRSKRVGSDPSGERFALRF</sequence>
<evidence type="ECO:0000256" key="3">
    <source>
        <dbReference type="ARBA" id="ARBA00022946"/>
    </source>
</evidence>
<keyword evidence="5" id="KW-0496">Mitochondrion</keyword>
<keyword evidence="4 9" id="KW-0689">Ribosomal protein</keyword>
<evidence type="ECO:0000256" key="8">
    <source>
        <dbReference type="SAM" id="MobiDB-lite"/>
    </source>
</evidence>
<dbReference type="PANTHER" id="PTHR12810">
    <property type="entry name" value="MITOCHONDRIAL 28S RIBOSOMAL PROTEIN S29"/>
    <property type="match status" value="1"/>
</dbReference>
<evidence type="ECO:0000313" key="9">
    <source>
        <dbReference type="EMBL" id="CAF9931951.1"/>
    </source>
</evidence>
<gene>
    <name evidence="9" type="primary">RSM23</name>
    <name evidence="9" type="ORF">ALECFALPRED_005129</name>
</gene>
<accession>A0A8H3FWE0</accession>
<proteinExistence type="inferred from homology"/>
<evidence type="ECO:0000256" key="6">
    <source>
        <dbReference type="ARBA" id="ARBA00023274"/>
    </source>
</evidence>
<evidence type="ECO:0000256" key="4">
    <source>
        <dbReference type="ARBA" id="ARBA00022980"/>
    </source>
</evidence>
<evidence type="ECO:0000256" key="5">
    <source>
        <dbReference type="ARBA" id="ARBA00023128"/>
    </source>
</evidence>
<comment type="subcellular location">
    <subcellularLocation>
        <location evidence="1">Mitochondrion</location>
    </subcellularLocation>
</comment>
<name>A0A8H3FWE0_9LECA</name>